<dbReference type="AlphaFoldDB" id="A0A0R2A618"/>
<comment type="caution">
    <text evidence="1">The sequence shown here is derived from an EMBL/GenBank/DDBJ whole genome shotgun (WGS) entry which is preliminary data.</text>
</comment>
<proteinExistence type="predicted"/>
<evidence type="ECO:0000313" key="1">
    <source>
        <dbReference type="EMBL" id="KRM60884.1"/>
    </source>
</evidence>
<dbReference type="Proteomes" id="UP000051733">
    <property type="component" value="Unassembled WGS sequence"/>
</dbReference>
<dbReference type="GO" id="GO:0016833">
    <property type="term" value="F:oxo-acid-lyase activity"/>
    <property type="evidence" value="ECO:0007669"/>
    <property type="project" value="UniProtKB-ARBA"/>
</dbReference>
<dbReference type="PANTHER" id="PTHR42905">
    <property type="entry name" value="PHOSPHOENOLPYRUVATE CARBOXYLASE"/>
    <property type="match status" value="1"/>
</dbReference>
<dbReference type="InterPro" id="IPR015813">
    <property type="entry name" value="Pyrv/PenolPyrv_kinase-like_dom"/>
</dbReference>
<sequence>MRKNELMRETFKKAVFGDQIIRMVVAPDALAAKIAEENGADAVFAAGYATSASTLAMPDRGIADFGMMLERCREIINAVNIPVFADADTGYGDLENVKRTVRSYEMIGAAGIFLEDQKWPKRCGHMAGKSVEAPEVLEAKIATAVATRQHDDFLIMSRTDARAVYGLDDAIARSHRYQDAGADMVFIEAPRNREELVSIHEAFPTTPLMANMIEGGATPLTQTADLQRLGFRIVVYPTAMTYAQTYANEALLQSLQETGTTQKFEDRMVTFSRFNHFVGLDEVNAREQCYTPEKMKQYL</sequence>
<evidence type="ECO:0000313" key="2">
    <source>
        <dbReference type="Proteomes" id="UP000051733"/>
    </source>
</evidence>
<dbReference type="OrthoDB" id="8629576at2"/>
<dbReference type="Gene3D" id="3.20.20.60">
    <property type="entry name" value="Phosphoenolpyruvate-binding domains"/>
    <property type="match status" value="1"/>
</dbReference>
<dbReference type="CDD" id="cd00377">
    <property type="entry name" value="ICL_PEPM"/>
    <property type="match status" value="1"/>
</dbReference>
<keyword evidence="2" id="KW-1185">Reference proteome</keyword>
<dbReference type="InterPro" id="IPR039556">
    <property type="entry name" value="ICL/PEPM"/>
</dbReference>
<organism evidence="1 2">
    <name type="scientific">Paucilactobacillus vaccinostercus DSM 20634</name>
    <dbReference type="NCBI Taxonomy" id="1423813"/>
    <lineage>
        <taxon>Bacteria</taxon>
        <taxon>Bacillati</taxon>
        <taxon>Bacillota</taxon>
        <taxon>Bacilli</taxon>
        <taxon>Lactobacillales</taxon>
        <taxon>Lactobacillaceae</taxon>
        <taxon>Paucilactobacillus</taxon>
    </lineage>
</organism>
<dbReference type="PROSITE" id="PS00161">
    <property type="entry name" value="ISOCITRATE_LYASE"/>
    <property type="match status" value="1"/>
</dbReference>
<name>A0A0R2A618_9LACO</name>
<dbReference type="Pfam" id="PF13714">
    <property type="entry name" value="PEP_mutase"/>
    <property type="match status" value="1"/>
</dbReference>
<reference evidence="1 2" key="1">
    <citation type="journal article" date="2015" name="Genome Announc.">
        <title>Expanding the biotechnology potential of lactobacilli through comparative genomics of 213 strains and associated genera.</title>
        <authorList>
            <person name="Sun Z."/>
            <person name="Harris H.M."/>
            <person name="McCann A."/>
            <person name="Guo C."/>
            <person name="Argimon S."/>
            <person name="Zhang W."/>
            <person name="Yang X."/>
            <person name="Jeffery I.B."/>
            <person name="Cooney J.C."/>
            <person name="Kagawa T.F."/>
            <person name="Liu W."/>
            <person name="Song Y."/>
            <person name="Salvetti E."/>
            <person name="Wrobel A."/>
            <person name="Rasinkangas P."/>
            <person name="Parkhill J."/>
            <person name="Rea M.C."/>
            <person name="O'Sullivan O."/>
            <person name="Ritari J."/>
            <person name="Douillard F.P."/>
            <person name="Paul Ross R."/>
            <person name="Yang R."/>
            <person name="Briner A.E."/>
            <person name="Felis G.E."/>
            <person name="de Vos W.M."/>
            <person name="Barrangou R."/>
            <person name="Klaenhammer T.R."/>
            <person name="Caufield P.W."/>
            <person name="Cui Y."/>
            <person name="Zhang H."/>
            <person name="O'Toole P.W."/>
        </authorList>
    </citation>
    <scope>NUCLEOTIDE SEQUENCE [LARGE SCALE GENOMIC DNA]</scope>
    <source>
        <strain evidence="1 2">DSM 20634</strain>
    </source>
</reference>
<dbReference type="RefSeq" id="WP_057780203.1">
    <property type="nucleotide sequence ID" value="NZ_AYYY01000061.1"/>
</dbReference>
<dbReference type="STRING" id="1423813.FC26_GL000373"/>
<protein>
    <submittedName>
        <fullName evidence="1">Carboxyvinyl-carboxyphosphonate phosphorylmutase</fullName>
    </submittedName>
</protein>
<dbReference type="InterPro" id="IPR018523">
    <property type="entry name" value="Isocitrate_lyase_ph_CS"/>
</dbReference>
<dbReference type="SUPFAM" id="SSF51621">
    <property type="entry name" value="Phosphoenolpyruvate/pyruvate domain"/>
    <property type="match status" value="1"/>
</dbReference>
<gene>
    <name evidence="1" type="ORF">FC26_GL000373</name>
</gene>
<accession>A0A0R2A618</accession>
<dbReference type="EMBL" id="AYYY01000061">
    <property type="protein sequence ID" value="KRM60884.1"/>
    <property type="molecule type" value="Genomic_DNA"/>
</dbReference>
<dbReference type="PATRIC" id="fig|1423813.3.peg.381"/>
<dbReference type="PANTHER" id="PTHR42905:SF5">
    <property type="entry name" value="CARBOXYVINYL-CARBOXYPHOSPHONATE PHOSPHORYLMUTASE, CHLOROPLASTIC"/>
    <property type="match status" value="1"/>
</dbReference>
<dbReference type="InterPro" id="IPR040442">
    <property type="entry name" value="Pyrv_kinase-like_dom_sf"/>
</dbReference>